<dbReference type="EMBL" id="CP134879">
    <property type="protein sequence ID" value="WNM25981.1"/>
    <property type="molecule type" value="Genomic_DNA"/>
</dbReference>
<evidence type="ECO:0000313" key="13">
    <source>
        <dbReference type="EMBL" id="WNM25981.1"/>
    </source>
</evidence>
<organism evidence="14">
    <name type="scientific">Demequina capsici</name>
    <dbReference type="NCBI Taxonomy" id="3075620"/>
    <lineage>
        <taxon>Bacteria</taxon>
        <taxon>Bacillati</taxon>
        <taxon>Actinomycetota</taxon>
        <taxon>Actinomycetes</taxon>
        <taxon>Micrococcales</taxon>
        <taxon>Demequinaceae</taxon>
        <taxon>Demequina</taxon>
    </lineage>
</organism>
<keyword evidence="6 11" id="KW-0375">Hydrogen ion transport</keyword>
<feature type="transmembrane region" description="Helical" evidence="11">
    <location>
        <begin position="186"/>
        <end position="207"/>
    </location>
</feature>
<keyword evidence="15" id="KW-1185">Reference proteome</keyword>
<dbReference type="EMBL" id="CP134880">
    <property type="protein sequence ID" value="WNM28857.1"/>
    <property type="molecule type" value="Genomic_DNA"/>
</dbReference>
<evidence type="ECO:0000256" key="5">
    <source>
        <dbReference type="ARBA" id="ARBA00022692"/>
    </source>
</evidence>
<dbReference type="GO" id="GO:0005886">
    <property type="term" value="C:plasma membrane"/>
    <property type="evidence" value="ECO:0007669"/>
    <property type="project" value="UniProtKB-SubCell"/>
</dbReference>
<accession>A0AA96JBQ8</accession>
<evidence type="ECO:0000256" key="9">
    <source>
        <dbReference type="ARBA" id="ARBA00023136"/>
    </source>
</evidence>
<proteinExistence type="inferred from homology"/>
<comment type="function">
    <text evidence="11 12">Key component of the proton channel; it plays a direct role in the translocation of protons across the membrane.</text>
</comment>
<keyword evidence="10 11" id="KW-0066">ATP synthesis</keyword>
<evidence type="ECO:0000256" key="4">
    <source>
        <dbReference type="ARBA" id="ARBA00022547"/>
    </source>
</evidence>
<dbReference type="InterPro" id="IPR035908">
    <property type="entry name" value="F0_ATP_A_sf"/>
</dbReference>
<evidence type="ECO:0000313" key="15">
    <source>
        <dbReference type="Proteomes" id="UP001304125"/>
    </source>
</evidence>
<dbReference type="KEGG" id="dcp:RN607_10570"/>
<comment type="similarity">
    <text evidence="2 11 12">Belongs to the ATPase A chain family.</text>
</comment>
<evidence type="ECO:0000256" key="1">
    <source>
        <dbReference type="ARBA" id="ARBA00004141"/>
    </source>
</evidence>
<dbReference type="PANTHER" id="PTHR11410">
    <property type="entry name" value="ATP SYNTHASE SUBUNIT A"/>
    <property type="match status" value="1"/>
</dbReference>
<sequence length="265" mass="29029">MIRIATESGDGFHAPSISDFYPDALFGDGTFYEFNRILLVRVIATIGLLAIMGFVAKRATVVPSRGQSIVELILGYLRENVVYGVLGEEVGKRYDKLLITIFFAIFAFNITGTIPGLNIASTGLIGVTLVLAVLIWVVYLTSGIIKHGFVGYWKYSLFPSGAALAVKPLIALVDLAQIVLIRPATLALRLTINMIVGHLLLALTYSATQYFWVDAASNFNIAYGFITFFGIFFMTALEVFVAVLQAFIFVMLSAVYINMAVSEDH</sequence>
<keyword evidence="9 11" id="KW-0472">Membrane</keyword>
<evidence type="ECO:0000256" key="3">
    <source>
        <dbReference type="ARBA" id="ARBA00022448"/>
    </source>
</evidence>
<protein>
    <recommendedName>
        <fullName evidence="11 12">ATP synthase subunit a</fullName>
    </recommendedName>
    <alternativeName>
        <fullName evidence="11">ATP synthase F0 sector subunit a</fullName>
    </alternativeName>
    <alternativeName>
        <fullName evidence="11">F-ATPase subunit 6</fullName>
    </alternativeName>
</protein>
<gene>
    <name evidence="11 14" type="primary">atpB</name>
    <name evidence="13" type="ORF">RN606_10570</name>
    <name evidence="14" type="ORF">RN607_10570</name>
</gene>
<dbReference type="AlphaFoldDB" id="A0AA96JB04"/>
<feature type="transmembrane region" description="Helical" evidence="11">
    <location>
        <begin position="38"/>
        <end position="56"/>
    </location>
</feature>
<feature type="transmembrane region" description="Helical" evidence="11">
    <location>
        <begin position="123"/>
        <end position="145"/>
    </location>
</feature>
<dbReference type="Gene3D" id="1.20.120.220">
    <property type="entry name" value="ATP synthase, F0 complex, subunit A"/>
    <property type="match status" value="1"/>
</dbReference>
<reference evidence="14 15" key="1">
    <citation type="submission" date="2023-09" db="EMBL/GenBank/DDBJ databases">
        <title>Demequina sp. a novel bacteria isolated from Capsicum annuum.</title>
        <authorList>
            <person name="Humaira Z."/>
            <person name="Lee J."/>
            <person name="Cho D."/>
        </authorList>
    </citation>
    <scope>NUCLEOTIDE SEQUENCE</scope>
    <source>
        <strain evidence="13 15">OYTSA14</strain>
        <strain evidence="14">PMTSA13</strain>
    </source>
</reference>
<evidence type="ECO:0000256" key="2">
    <source>
        <dbReference type="ARBA" id="ARBA00006810"/>
    </source>
</evidence>
<evidence type="ECO:0000256" key="7">
    <source>
        <dbReference type="ARBA" id="ARBA00022989"/>
    </source>
</evidence>
<evidence type="ECO:0000256" key="6">
    <source>
        <dbReference type="ARBA" id="ARBA00022781"/>
    </source>
</evidence>
<dbReference type="Proteomes" id="UP001303408">
    <property type="component" value="Chromosome"/>
</dbReference>
<accession>A0AA96JB04</accession>
<dbReference type="NCBIfam" id="TIGR01131">
    <property type="entry name" value="ATP_synt_6_or_A"/>
    <property type="match status" value="1"/>
</dbReference>
<dbReference type="Pfam" id="PF00119">
    <property type="entry name" value="ATP-synt_A"/>
    <property type="match status" value="1"/>
</dbReference>
<dbReference type="InterPro" id="IPR045083">
    <property type="entry name" value="ATP_synth_F0_asu_bact/mt"/>
</dbReference>
<evidence type="ECO:0000256" key="10">
    <source>
        <dbReference type="ARBA" id="ARBA00023310"/>
    </source>
</evidence>
<evidence type="ECO:0000256" key="8">
    <source>
        <dbReference type="ARBA" id="ARBA00023065"/>
    </source>
</evidence>
<keyword evidence="4 11" id="KW-0138">CF(0)</keyword>
<feature type="transmembrane region" description="Helical" evidence="11">
    <location>
        <begin position="219"/>
        <end position="237"/>
    </location>
</feature>
<dbReference type="SUPFAM" id="SSF81336">
    <property type="entry name" value="F1F0 ATP synthase subunit A"/>
    <property type="match status" value="1"/>
</dbReference>
<dbReference type="Proteomes" id="UP001304125">
    <property type="component" value="Chromosome"/>
</dbReference>
<keyword evidence="11" id="KW-1003">Cell membrane</keyword>
<dbReference type="PANTHER" id="PTHR11410:SF0">
    <property type="entry name" value="ATP SYNTHASE SUBUNIT A"/>
    <property type="match status" value="1"/>
</dbReference>
<keyword evidence="7 11" id="KW-1133">Transmembrane helix</keyword>
<keyword evidence="3 11" id="KW-0813">Transport</keyword>
<dbReference type="InterPro" id="IPR000568">
    <property type="entry name" value="ATP_synth_F0_asu"/>
</dbReference>
<evidence type="ECO:0000256" key="11">
    <source>
        <dbReference type="HAMAP-Rule" id="MF_01393"/>
    </source>
</evidence>
<dbReference type="GO" id="GO:0045259">
    <property type="term" value="C:proton-transporting ATP synthase complex"/>
    <property type="evidence" value="ECO:0007669"/>
    <property type="project" value="UniProtKB-KW"/>
</dbReference>
<evidence type="ECO:0000256" key="12">
    <source>
        <dbReference type="RuleBase" id="RU000483"/>
    </source>
</evidence>
<dbReference type="RefSeq" id="WP_313501731.1">
    <property type="nucleotide sequence ID" value="NZ_CP134879.1"/>
</dbReference>
<keyword evidence="5 11" id="KW-0812">Transmembrane</keyword>
<dbReference type="CDD" id="cd00310">
    <property type="entry name" value="ATP-synt_Fo_a_6"/>
    <property type="match status" value="1"/>
</dbReference>
<name>A0AA96JB04_9MICO</name>
<feature type="transmembrane region" description="Helical" evidence="11">
    <location>
        <begin position="243"/>
        <end position="261"/>
    </location>
</feature>
<dbReference type="GO" id="GO:0046933">
    <property type="term" value="F:proton-transporting ATP synthase activity, rotational mechanism"/>
    <property type="evidence" value="ECO:0007669"/>
    <property type="project" value="UniProtKB-UniRule"/>
</dbReference>
<dbReference type="PRINTS" id="PR00123">
    <property type="entry name" value="ATPASEA"/>
</dbReference>
<dbReference type="HAMAP" id="MF_01393">
    <property type="entry name" value="ATP_synth_a_bact"/>
    <property type="match status" value="1"/>
</dbReference>
<keyword evidence="8 11" id="KW-0406">Ion transport</keyword>
<feature type="transmembrane region" description="Helical" evidence="11">
    <location>
        <begin position="97"/>
        <end position="117"/>
    </location>
</feature>
<evidence type="ECO:0000313" key="14">
    <source>
        <dbReference type="EMBL" id="WNM28857.1"/>
    </source>
</evidence>
<comment type="subcellular location">
    <subcellularLocation>
        <location evidence="11 12">Cell membrane</location>
        <topology evidence="11 12">Multi-pass membrane protein</topology>
    </subcellularLocation>
    <subcellularLocation>
        <location evidence="1">Membrane</location>
        <topology evidence="1">Multi-pass membrane protein</topology>
    </subcellularLocation>
</comment>